<evidence type="ECO:0000259" key="1">
    <source>
        <dbReference type="PROSITE" id="PS50181"/>
    </source>
</evidence>
<dbReference type="Gramene" id="Kaladp0095s0284.1.v1.1">
    <property type="protein sequence ID" value="Kaladp0095s0284.1.v1.1.CDS.1"/>
    <property type="gene ID" value="Kaladp0095s0284.v1.1"/>
</dbReference>
<dbReference type="InterPro" id="IPR001810">
    <property type="entry name" value="F-box_dom"/>
</dbReference>
<dbReference type="SMART" id="SM00256">
    <property type="entry name" value="FBOX"/>
    <property type="match status" value="1"/>
</dbReference>
<dbReference type="InterPro" id="IPR036047">
    <property type="entry name" value="F-box-like_dom_sf"/>
</dbReference>
<evidence type="ECO:0000313" key="3">
    <source>
        <dbReference type="Proteomes" id="UP000594263"/>
    </source>
</evidence>
<evidence type="ECO:0000313" key="2">
    <source>
        <dbReference type="EnsemblPlants" id="Kaladp0095s0284.1.v1.1.CDS.1"/>
    </source>
</evidence>
<dbReference type="CDD" id="cd22157">
    <property type="entry name" value="F-box_AtFBW1-like"/>
    <property type="match status" value="1"/>
</dbReference>
<sequence length="230" mass="26462">MESIPELIDDLVRLILLKLPVKSLIKFRSVSKSWKDIISSNTFIYELYSNNSLALSEGKGDGTHSFLAVHWHLTPDVDKYFGRLSFSQTDEKLSCIIEQVFRLPYIWCPTNKSMDCPLIYPAGFGIYCLFEFSIGKAALWNPAIKKLKALPLSPFKIEDGNGQYHYGFAHVSFKDGVFSFKVGRMTTRWDEDYDVFWLTIELYSSIDDSWKVLRDCRRLEIGGDTGTFHI</sequence>
<reference evidence="2" key="1">
    <citation type="submission" date="2021-01" db="UniProtKB">
        <authorList>
            <consortium name="EnsemblPlants"/>
        </authorList>
    </citation>
    <scope>IDENTIFICATION</scope>
</reference>
<dbReference type="InterPro" id="IPR050796">
    <property type="entry name" value="SCF_F-box_component"/>
</dbReference>
<dbReference type="Proteomes" id="UP000594263">
    <property type="component" value="Unplaced"/>
</dbReference>
<proteinExistence type="predicted"/>
<feature type="domain" description="F-box" evidence="1">
    <location>
        <begin position="1"/>
        <end position="47"/>
    </location>
</feature>
<protein>
    <recommendedName>
        <fullName evidence="1">F-box domain-containing protein</fullName>
    </recommendedName>
</protein>
<dbReference type="PROSITE" id="PS50181">
    <property type="entry name" value="FBOX"/>
    <property type="match status" value="1"/>
</dbReference>
<dbReference type="PANTHER" id="PTHR31672:SF13">
    <property type="entry name" value="F-BOX PROTEIN CPR30-LIKE"/>
    <property type="match status" value="1"/>
</dbReference>
<dbReference type="Gene3D" id="1.20.1280.50">
    <property type="match status" value="1"/>
</dbReference>
<dbReference type="SUPFAM" id="SSF81383">
    <property type="entry name" value="F-box domain"/>
    <property type="match status" value="1"/>
</dbReference>
<dbReference type="EnsemblPlants" id="Kaladp0095s0284.1.v1.1">
    <property type="protein sequence ID" value="Kaladp0095s0284.1.v1.1.CDS.1"/>
    <property type="gene ID" value="Kaladp0095s0284.v1.1"/>
</dbReference>
<keyword evidence="3" id="KW-1185">Reference proteome</keyword>
<accession>A0A7N0V0R2</accession>
<name>A0A7N0V0R2_KALFE</name>
<dbReference type="Pfam" id="PF00646">
    <property type="entry name" value="F-box"/>
    <property type="match status" value="1"/>
</dbReference>
<dbReference type="AlphaFoldDB" id="A0A7N0V0R2"/>
<dbReference type="PANTHER" id="PTHR31672">
    <property type="entry name" value="BNACNNG10540D PROTEIN"/>
    <property type="match status" value="1"/>
</dbReference>
<organism evidence="2 3">
    <name type="scientific">Kalanchoe fedtschenkoi</name>
    <name type="common">Lavender scallops</name>
    <name type="synonym">South American air plant</name>
    <dbReference type="NCBI Taxonomy" id="63787"/>
    <lineage>
        <taxon>Eukaryota</taxon>
        <taxon>Viridiplantae</taxon>
        <taxon>Streptophyta</taxon>
        <taxon>Embryophyta</taxon>
        <taxon>Tracheophyta</taxon>
        <taxon>Spermatophyta</taxon>
        <taxon>Magnoliopsida</taxon>
        <taxon>eudicotyledons</taxon>
        <taxon>Gunneridae</taxon>
        <taxon>Pentapetalae</taxon>
        <taxon>Saxifragales</taxon>
        <taxon>Crassulaceae</taxon>
        <taxon>Kalanchoe</taxon>
    </lineage>
</organism>